<gene>
    <name evidence="2" type="ORF">METZ01_LOCUS425114</name>
</gene>
<evidence type="ECO:0000313" key="2">
    <source>
        <dbReference type="EMBL" id="SVD72260.1"/>
    </source>
</evidence>
<organism evidence="2">
    <name type="scientific">marine metagenome</name>
    <dbReference type="NCBI Taxonomy" id="408172"/>
    <lineage>
        <taxon>unclassified sequences</taxon>
        <taxon>metagenomes</taxon>
        <taxon>ecological metagenomes</taxon>
    </lineage>
</organism>
<name>A0A382XN34_9ZZZZ</name>
<keyword evidence="1" id="KW-1133">Transmembrane helix</keyword>
<keyword evidence="1" id="KW-0812">Transmembrane</keyword>
<reference evidence="2" key="1">
    <citation type="submission" date="2018-05" db="EMBL/GenBank/DDBJ databases">
        <authorList>
            <person name="Lanie J.A."/>
            <person name="Ng W.-L."/>
            <person name="Kazmierczak K.M."/>
            <person name="Andrzejewski T.M."/>
            <person name="Davidsen T.M."/>
            <person name="Wayne K.J."/>
            <person name="Tettelin H."/>
            <person name="Glass J.I."/>
            <person name="Rusch D."/>
            <person name="Podicherti R."/>
            <person name="Tsui H.-C.T."/>
            <person name="Winkler M.E."/>
        </authorList>
    </citation>
    <scope>NUCLEOTIDE SEQUENCE</scope>
</reference>
<dbReference type="AlphaFoldDB" id="A0A382XN34"/>
<protein>
    <submittedName>
        <fullName evidence="2">Uncharacterized protein</fullName>
    </submittedName>
</protein>
<dbReference type="EMBL" id="UINC01168956">
    <property type="protein sequence ID" value="SVD72260.1"/>
    <property type="molecule type" value="Genomic_DNA"/>
</dbReference>
<evidence type="ECO:0000256" key="1">
    <source>
        <dbReference type="SAM" id="Phobius"/>
    </source>
</evidence>
<sequence>MNFKAMNMKKGFKRLWIIGSVFWLLYPFIPPPGNVFGIYLPEFYPNAIIYFIASQIIWWAIFFLGFWVARGFVDDDDTKAGF</sequence>
<proteinExistence type="predicted"/>
<accession>A0A382XN34</accession>
<feature type="transmembrane region" description="Helical" evidence="1">
    <location>
        <begin position="47"/>
        <end position="69"/>
    </location>
</feature>
<keyword evidence="1" id="KW-0472">Membrane</keyword>